<dbReference type="EMBL" id="CAJNRD030001116">
    <property type="protein sequence ID" value="CAG5075143.1"/>
    <property type="molecule type" value="Genomic_DNA"/>
</dbReference>
<proteinExistence type="predicted"/>
<evidence type="ECO:0000313" key="3">
    <source>
        <dbReference type="EMBL" id="CAG5075143.1"/>
    </source>
</evidence>
<keyword evidence="4" id="KW-1185">Reference proteome</keyword>
<dbReference type="Proteomes" id="UP000786811">
    <property type="component" value="Unassembled WGS sequence"/>
</dbReference>
<accession>A0A8J2EN38</accession>
<feature type="transmembrane region" description="Helical" evidence="1">
    <location>
        <begin position="61"/>
        <end position="82"/>
    </location>
</feature>
<feature type="domain" description="EB" evidence="2">
    <location>
        <begin position="226"/>
        <end position="271"/>
    </location>
</feature>
<dbReference type="PANTHER" id="PTHR39069:SF9">
    <property type="entry name" value="EB DOMAIN-CONTAINING PROTEIN"/>
    <property type="match status" value="1"/>
</dbReference>
<comment type="caution">
    <text evidence="3">The sequence shown here is derived from an EMBL/GenBank/DDBJ whole genome shotgun (WGS) entry which is preliminary data.</text>
</comment>
<dbReference type="InterPro" id="IPR006149">
    <property type="entry name" value="EB_dom"/>
</dbReference>
<evidence type="ECO:0000313" key="4">
    <source>
        <dbReference type="Proteomes" id="UP000786811"/>
    </source>
</evidence>
<dbReference type="OrthoDB" id="5912242at2759"/>
<keyword evidence="1" id="KW-0812">Transmembrane</keyword>
<evidence type="ECO:0000259" key="2">
    <source>
        <dbReference type="Pfam" id="PF01683"/>
    </source>
</evidence>
<feature type="domain" description="EB" evidence="2">
    <location>
        <begin position="181"/>
        <end position="223"/>
    </location>
</feature>
<sequence>MVRTIKWLDNLVLVNYLLTIATAEFLWSQSQSNFEEPRILLRLRQEKEEKRQDLLMKNTSVIAFLILLYTVTVLCTTVSVAFRHHVLPCDDRRSHTQTMKSCTYDTDCIENAYCFNRETCHCKNGHVINRNHTHMQCLKIASNLGDACEENIQCEMTFTSQAECRNNVCACVDGSHYEEEQRRCYESVGIGKMCKTSYNCYVEGSETFCFNGYCICPLLHHPSSDETKCLKSTALGEMCSIDEECIAENSRCIGLCSCKIDYVLSKDKKKCLKAANVIGDPCEEDLQCSAFLKNTKCNEENVCACVLDFKPRESICLRKINPAMIGKACFSRSQCVHPPADSDLKDTEVANVDCIAGLCSCAQDYTLTEDKTDCIRFSENGTGKIKSHSLLILITIKILQIL</sequence>
<keyword evidence="1" id="KW-1133">Transmembrane helix</keyword>
<organism evidence="3 4">
    <name type="scientific">Cotesia congregata</name>
    <name type="common">Parasitoid wasp</name>
    <name type="synonym">Apanteles congregatus</name>
    <dbReference type="NCBI Taxonomy" id="51543"/>
    <lineage>
        <taxon>Eukaryota</taxon>
        <taxon>Metazoa</taxon>
        <taxon>Ecdysozoa</taxon>
        <taxon>Arthropoda</taxon>
        <taxon>Hexapoda</taxon>
        <taxon>Insecta</taxon>
        <taxon>Pterygota</taxon>
        <taxon>Neoptera</taxon>
        <taxon>Endopterygota</taxon>
        <taxon>Hymenoptera</taxon>
        <taxon>Apocrita</taxon>
        <taxon>Ichneumonoidea</taxon>
        <taxon>Braconidae</taxon>
        <taxon>Microgastrinae</taxon>
        <taxon>Cotesia</taxon>
    </lineage>
</organism>
<keyword evidence="1" id="KW-0472">Membrane</keyword>
<feature type="domain" description="EB" evidence="2">
    <location>
        <begin position="134"/>
        <end position="177"/>
    </location>
</feature>
<gene>
    <name evidence="3" type="ORF">HICCMSTLAB_LOCUS1298</name>
</gene>
<dbReference type="PANTHER" id="PTHR39069">
    <property type="entry name" value="ECDYSONE-INDUCIBLE GENE E1, ISOFORM A"/>
    <property type="match status" value="1"/>
</dbReference>
<dbReference type="AlphaFoldDB" id="A0A8J2EN38"/>
<name>A0A8J2EN38_COTCN</name>
<reference evidence="3" key="1">
    <citation type="submission" date="2021-04" db="EMBL/GenBank/DDBJ databases">
        <authorList>
            <person name="Chebbi M.A.C M."/>
        </authorList>
    </citation>
    <scope>NUCLEOTIDE SEQUENCE</scope>
</reference>
<protein>
    <recommendedName>
        <fullName evidence="2">EB domain-containing protein</fullName>
    </recommendedName>
</protein>
<evidence type="ECO:0000256" key="1">
    <source>
        <dbReference type="SAM" id="Phobius"/>
    </source>
</evidence>
<dbReference type="Pfam" id="PF01683">
    <property type="entry name" value="EB"/>
    <property type="match status" value="3"/>
</dbReference>